<dbReference type="PANTHER" id="PTHR33165">
    <property type="entry name" value="F-BOX DOMAIN CONTAINING PROTEIN-LIKE-RELATED"/>
    <property type="match status" value="1"/>
</dbReference>
<feature type="non-terminal residue" evidence="2">
    <location>
        <position position="1"/>
    </location>
</feature>
<protein>
    <recommendedName>
        <fullName evidence="1">KIB1-4 beta-propeller domain-containing protein</fullName>
    </recommendedName>
</protein>
<name>A0A5J9U8N7_9POAL</name>
<keyword evidence="3" id="KW-1185">Reference proteome</keyword>
<comment type="caution">
    <text evidence="2">The sequence shown here is derived from an EMBL/GenBank/DDBJ whole genome shotgun (WGS) entry which is preliminary data.</text>
</comment>
<evidence type="ECO:0000313" key="3">
    <source>
        <dbReference type="Proteomes" id="UP000324897"/>
    </source>
</evidence>
<evidence type="ECO:0000259" key="1">
    <source>
        <dbReference type="Pfam" id="PF03478"/>
    </source>
</evidence>
<organism evidence="2 3">
    <name type="scientific">Eragrostis curvula</name>
    <name type="common">weeping love grass</name>
    <dbReference type="NCBI Taxonomy" id="38414"/>
    <lineage>
        <taxon>Eukaryota</taxon>
        <taxon>Viridiplantae</taxon>
        <taxon>Streptophyta</taxon>
        <taxon>Embryophyta</taxon>
        <taxon>Tracheophyta</taxon>
        <taxon>Spermatophyta</taxon>
        <taxon>Magnoliopsida</taxon>
        <taxon>Liliopsida</taxon>
        <taxon>Poales</taxon>
        <taxon>Poaceae</taxon>
        <taxon>PACMAD clade</taxon>
        <taxon>Chloridoideae</taxon>
        <taxon>Eragrostideae</taxon>
        <taxon>Eragrostidinae</taxon>
        <taxon>Eragrostis</taxon>
    </lineage>
</organism>
<evidence type="ECO:0000313" key="2">
    <source>
        <dbReference type="EMBL" id="TVU19648.1"/>
    </source>
</evidence>
<feature type="domain" description="KIB1-4 beta-propeller" evidence="1">
    <location>
        <begin position="32"/>
        <end position="273"/>
    </location>
</feature>
<dbReference type="EMBL" id="RWGY01000029">
    <property type="protein sequence ID" value="TVU19648.1"/>
    <property type="molecule type" value="Genomic_DNA"/>
</dbReference>
<dbReference type="InterPro" id="IPR005174">
    <property type="entry name" value="KIB1-4_b-propeller"/>
</dbReference>
<reference evidence="2 3" key="1">
    <citation type="journal article" date="2019" name="Sci. Rep.">
        <title>A high-quality genome of Eragrostis curvula grass provides insights into Poaceae evolution and supports new strategies to enhance forage quality.</title>
        <authorList>
            <person name="Carballo J."/>
            <person name="Santos B.A.C.M."/>
            <person name="Zappacosta D."/>
            <person name="Garbus I."/>
            <person name="Selva J.P."/>
            <person name="Gallo C.A."/>
            <person name="Diaz A."/>
            <person name="Albertini E."/>
            <person name="Caccamo M."/>
            <person name="Echenique V."/>
        </authorList>
    </citation>
    <scope>NUCLEOTIDE SEQUENCE [LARGE SCALE GENOMIC DNA]</scope>
    <source>
        <strain evidence="3">cv. Victoria</strain>
        <tissue evidence="2">Leaf</tissue>
    </source>
</reference>
<dbReference type="Proteomes" id="UP000324897">
    <property type="component" value="Chromosome 7"/>
</dbReference>
<accession>A0A5J9U8N7</accession>
<dbReference type="OrthoDB" id="604128at2759"/>
<gene>
    <name evidence="2" type="ORF">EJB05_35811</name>
</gene>
<sequence>LTPRSGTRCGWVALCDGDCARQADACEVAFVNTETGRCLRASLPELRRHRVVGFTDGLLVLLNTDTTAVRVLHPFTRVAVDFPAMAPLFRSMAWRLDARAWMRAFVCVSETSPSSIAVVVWFSAVQGVVAADPIPRRTIVSRKIELTIAVQFQGRFYGVTCTWRNLRQIYPQCQDPLIAMVPMKPRIPYADRFYLVESAARLMVAVRHLYDGTSGDWGFELFDVDIEGRRLLPVSSLGDRALLIGDDRCISVSSNKLPSISGDAIYTSVVNKDPVTLYSVASGEYERTSTLSVIHDFNKRIRPSVRPFTLADHLLTYCFHRHWSRGLMYHEYHHVPVTWKEVWNRFKAQDREVSFTRAVLQMN</sequence>
<dbReference type="Pfam" id="PF03478">
    <property type="entry name" value="Beta-prop_KIB1-4"/>
    <property type="match status" value="1"/>
</dbReference>
<dbReference type="PANTHER" id="PTHR33165:SF72">
    <property type="entry name" value="F-BOX DOMAIN-CONTAINING PROTEIN"/>
    <property type="match status" value="1"/>
</dbReference>
<dbReference type="AlphaFoldDB" id="A0A5J9U8N7"/>
<proteinExistence type="predicted"/>